<keyword evidence="4" id="KW-1185">Reference proteome</keyword>
<dbReference type="STRING" id="1184609.KILIM_057_00280"/>
<reference evidence="3 4" key="1">
    <citation type="submission" date="2012-08" db="EMBL/GenBank/DDBJ databases">
        <title>Whole genome shotgun sequence of Kineosphaera limosa NBRC 100340.</title>
        <authorList>
            <person name="Yoshida I."/>
            <person name="Isaki S."/>
            <person name="Hosoyama A."/>
            <person name="Tsuchikane K."/>
            <person name="Katsumata H."/>
            <person name="Ando Y."/>
            <person name="Ohji S."/>
            <person name="Hamada M."/>
            <person name="Tamura T."/>
            <person name="Yamazoe A."/>
            <person name="Yamazaki S."/>
            <person name="Fujita N."/>
        </authorList>
    </citation>
    <scope>NUCLEOTIDE SEQUENCE [LARGE SCALE GENOMIC DNA]</scope>
    <source>
        <strain evidence="3 4">NBRC 100340</strain>
    </source>
</reference>
<dbReference type="OrthoDB" id="4775046at2"/>
<dbReference type="RefSeq" id="WP_006593669.1">
    <property type="nucleotide sequence ID" value="NZ_BAHD01000057.1"/>
</dbReference>
<feature type="transmembrane region" description="Helical" evidence="1">
    <location>
        <begin position="29"/>
        <end position="51"/>
    </location>
</feature>
<dbReference type="Pfam" id="PF20059">
    <property type="entry name" value="DUF6458"/>
    <property type="match status" value="1"/>
</dbReference>
<sequence length="77" mass="8302">MSIGLGVFLVALGAVLSFAVQDRLSGIDLVMVGYICMAAGVATIILSFVLANQRRRGADVVERTTEYRDPQDPYGRP</sequence>
<protein>
    <recommendedName>
        <fullName evidence="2">DUF6458 domain-containing protein</fullName>
    </recommendedName>
</protein>
<evidence type="ECO:0000259" key="2">
    <source>
        <dbReference type="Pfam" id="PF20059"/>
    </source>
</evidence>
<dbReference type="eggNOG" id="ENOG5033B4D">
    <property type="taxonomic scope" value="Bacteria"/>
</dbReference>
<dbReference type="EMBL" id="BAHD01000057">
    <property type="protein sequence ID" value="GAB97137.1"/>
    <property type="molecule type" value="Genomic_DNA"/>
</dbReference>
<organism evidence="3 4">
    <name type="scientific">Kineosphaera limosa NBRC 100340</name>
    <dbReference type="NCBI Taxonomy" id="1184609"/>
    <lineage>
        <taxon>Bacteria</taxon>
        <taxon>Bacillati</taxon>
        <taxon>Actinomycetota</taxon>
        <taxon>Actinomycetes</taxon>
        <taxon>Micrococcales</taxon>
        <taxon>Dermatophilaceae</taxon>
        <taxon>Kineosphaera</taxon>
    </lineage>
</organism>
<dbReference type="InterPro" id="IPR045597">
    <property type="entry name" value="DUF6458"/>
</dbReference>
<name>K6WYF4_9MICO</name>
<feature type="domain" description="DUF6458" evidence="2">
    <location>
        <begin position="1"/>
        <end position="60"/>
    </location>
</feature>
<keyword evidence="1" id="KW-0812">Transmembrane</keyword>
<proteinExistence type="predicted"/>
<evidence type="ECO:0000313" key="3">
    <source>
        <dbReference type="EMBL" id="GAB97137.1"/>
    </source>
</evidence>
<comment type="caution">
    <text evidence="3">The sequence shown here is derived from an EMBL/GenBank/DDBJ whole genome shotgun (WGS) entry which is preliminary data.</text>
</comment>
<accession>K6WYF4</accession>
<dbReference type="AlphaFoldDB" id="K6WYF4"/>
<dbReference type="Proteomes" id="UP000008366">
    <property type="component" value="Unassembled WGS sequence"/>
</dbReference>
<keyword evidence="1" id="KW-0472">Membrane</keyword>
<evidence type="ECO:0000313" key="4">
    <source>
        <dbReference type="Proteomes" id="UP000008366"/>
    </source>
</evidence>
<keyword evidence="1" id="KW-1133">Transmembrane helix</keyword>
<gene>
    <name evidence="3" type="ORF">KILIM_057_00280</name>
</gene>
<evidence type="ECO:0000256" key="1">
    <source>
        <dbReference type="SAM" id="Phobius"/>
    </source>
</evidence>